<gene>
    <name evidence="15 16" type="primary">Ddias</name>
</gene>
<dbReference type="SUPFAM" id="SSF50249">
    <property type="entry name" value="Nucleic acid-binding proteins"/>
    <property type="match status" value="1"/>
</dbReference>
<reference evidence="15 16" key="1">
    <citation type="submission" date="2025-04" db="UniProtKB">
        <authorList>
            <consortium name="RefSeq"/>
        </authorList>
    </citation>
    <scope>IDENTIFICATION</scope>
</reference>
<evidence type="ECO:0000256" key="4">
    <source>
        <dbReference type="ARBA" id="ARBA00022703"/>
    </source>
</evidence>
<protein>
    <recommendedName>
        <fullName evidence="9">DNA damage-induced apoptosis suppressor protein</fullName>
    </recommendedName>
    <alternativeName>
        <fullName evidence="10">Nitric oxide-inducible gene protein</fullName>
    </alternativeName>
</protein>
<organism evidence="14 15">
    <name type="scientific">Octodon degus</name>
    <name type="common">Degu</name>
    <name type="synonym">Sciurus degus</name>
    <dbReference type="NCBI Taxonomy" id="10160"/>
    <lineage>
        <taxon>Eukaryota</taxon>
        <taxon>Metazoa</taxon>
        <taxon>Chordata</taxon>
        <taxon>Craniata</taxon>
        <taxon>Vertebrata</taxon>
        <taxon>Euteleostomi</taxon>
        <taxon>Mammalia</taxon>
        <taxon>Eutheria</taxon>
        <taxon>Euarchontoglires</taxon>
        <taxon>Glires</taxon>
        <taxon>Rodentia</taxon>
        <taxon>Hystricomorpha</taxon>
        <taxon>Octodontidae</taxon>
        <taxon>Octodon</taxon>
    </lineage>
</organism>
<evidence type="ECO:0000313" key="14">
    <source>
        <dbReference type="Proteomes" id="UP000515203"/>
    </source>
</evidence>
<dbReference type="CTD" id="220042"/>
<evidence type="ECO:0000256" key="1">
    <source>
        <dbReference type="ARBA" id="ARBA00004123"/>
    </source>
</evidence>
<dbReference type="GO" id="GO:1902230">
    <property type="term" value="P:negative regulation of intrinsic apoptotic signaling pathway in response to DNA damage"/>
    <property type="evidence" value="ECO:0007669"/>
    <property type="project" value="InterPro"/>
</dbReference>
<keyword evidence="3" id="KW-0963">Cytoplasm</keyword>
<dbReference type="Pfam" id="PF08646">
    <property type="entry name" value="Rep_fac-A_C"/>
    <property type="match status" value="1"/>
</dbReference>
<feature type="chain" id="PRO_5044649481" description="DNA damage-induced apoptosis suppressor protein" evidence="12">
    <location>
        <begin position="24"/>
        <end position="988"/>
    </location>
</feature>
<evidence type="ECO:0000256" key="11">
    <source>
        <dbReference type="SAM" id="MobiDB-lite"/>
    </source>
</evidence>
<keyword evidence="7" id="KW-0131">Cell cycle</keyword>
<feature type="compositionally biased region" description="Basic and acidic residues" evidence="11">
    <location>
        <begin position="432"/>
        <end position="453"/>
    </location>
</feature>
<dbReference type="PANTHER" id="PTHR35537">
    <property type="entry name" value="DNA DAMAGE-INDUCIBLE APOPTOSIS SUPPRESSOR PROTEIN DDIAS"/>
    <property type="match status" value="1"/>
</dbReference>
<dbReference type="PANTHER" id="PTHR35537:SF1">
    <property type="entry name" value="DNA DAMAGE-INDUCED APOPTOSIS SUPPRESSOR PROTEIN"/>
    <property type="match status" value="1"/>
</dbReference>
<feature type="compositionally biased region" description="Polar residues" evidence="11">
    <location>
        <begin position="454"/>
        <end position="465"/>
    </location>
</feature>
<dbReference type="AlphaFoldDB" id="A0A6P6EJF7"/>
<evidence type="ECO:0000256" key="6">
    <source>
        <dbReference type="ARBA" id="ARBA00023242"/>
    </source>
</evidence>
<dbReference type="InterPro" id="IPR012340">
    <property type="entry name" value="NA-bd_OB-fold"/>
</dbReference>
<feature type="signal peptide" evidence="12">
    <location>
        <begin position="1"/>
        <end position="23"/>
    </location>
</feature>
<evidence type="ECO:0000256" key="7">
    <source>
        <dbReference type="ARBA" id="ARBA00023306"/>
    </source>
</evidence>
<keyword evidence="4" id="KW-0053">Apoptosis</keyword>
<keyword evidence="14" id="KW-1185">Reference proteome</keyword>
<evidence type="ECO:0000256" key="9">
    <source>
        <dbReference type="ARBA" id="ARBA00069059"/>
    </source>
</evidence>
<dbReference type="OrthoDB" id="9948238at2759"/>
<proteinExistence type="predicted"/>
<evidence type="ECO:0000256" key="3">
    <source>
        <dbReference type="ARBA" id="ARBA00022490"/>
    </source>
</evidence>
<keyword evidence="12" id="KW-0732">Signal</keyword>
<dbReference type="RefSeq" id="XP_023572451.1">
    <property type="nucleotide sequence ID" value="XM_023716683.1"/>
</dbReference>
<dbReference type="FunFam" id="2.40.50.140:FF:000217">
    <property type="entry name" value="DNA damage induced apoptosis suppressor"/>
    <property type="match status" value="1"/>
</dbReference>
<feature type="domain" description="Replication factor A C-terminal" evidence="13">
    <location>
        <begin position="10"/>
        <end position="95"/>
    </location>
</feature>
<dbReference type="GO" id="GO:0005634">
    <property type="term" value="C:nucleus"/>
    <property type="evidence" value="ECO:0007669"/>
    <property type="project" value="UniProtKB-SubCell"/>
</dbReference>
<dbReference type="GO" id="GO:0051726">
    <property type="term" value="P:regulation of cell cycle"/>
    <property type="evidence" value="ECO:0007669"/>
    <property type="project" value="UniProtKB-KW"/>
</dbReference>
<dbReference type="Gene3D" id="2.40.50.140">
    <property type="entry name" value="Nucleic acid-binding proteins"/>
    <property type="match status" value="1"/>
</dbReference>
<feature type="region of interest" description="Disordered" evidence="11">
    <location>
        <begin position="432"/>
        <end position="480"/>
    </location>
</feature>
<dbReference type="Proteomes" id="UP000515203">
    <property type="component" value="Unplaced"/>
</dbReference>
<keyword evidence="6" id="KW-0539">Nucleus</keyword>
<accession>A0A6P6EJF7</accession>
<evidence type="ECO:0000256" key="10">
    <source>
        <dbReference type="ARBA" id="ARBA00075896"/>
    </source>
</evidence>
<evidence type="ECO:0000313" key="15">
    <source>
        <dbReference type="RefSeq" id="XP_023572451.1"/>
    </source>
</evidence>
<dbReference type="InterPro" id="IPR013955">
    <property type="entry name" value="Rep_factor-A_C"/>
</dbReference>
<dbReference type="InterPro" id="IPR043522">
    <property type="entry name" value="DDIAS"/>
</dbReference>
<comment type="function">
    <text evidence="8">May be an anti-apoptotic protein involved in DNA repair or cell survival.</text>
</comment>
<evidence type="ECO:0000313" key="16">
    <source>
        <dbReference type="RefSeq" id="XP_023572452.1"/>
    </source>
</evidence>
<evidence type="ECO:0000256" key="2">
    <source>
        <dbReference type="ARBA" id="ARBA00004496"/>
    </source>
</evidence>
<evidence type="ECO:0000259" key="13">
    <source>
        <dbReference type="Pfam" id="PF08646"/>
    </source>
</evidence>
<sequence length="988" mass="109452">MTRKRKFLLASVLALQNLNFIYPSCQKCFSRIILGSKRSSCPKCGSTDEVENTSYRYKLSLKVAESNRLFVITVFGSCLDAFFGLTATDLHRCTQDPSKIPETLDSGIIRDLLAKAVEACFVGQSFIFGVTNFENQCGHGSDSSDFLQRCRDLRRGVRALVACQIILPDPRAAGFPVIDCFHQFLQTSSLRRPHCGSQEPSSQLLSLGHSSSDLSSIHDPNSPSSFVESWTRENVSRFWHLSLELTSAVSQLTDKDDLSVSEQSLAVGTPHQTRKCPPFAKMCGSSDCRGSSQSSWRLVSYMDRRSTPKKSGKELAIQGHRLSIVQSSYHKTRITNSNLFPLKMQDPLEGSSVVSITNTYSPDELPCYQHHDVDSSSCQEMCTCCCSLPLLRSEEVANGSQDSDPVVWDDLPLSESLDKFLAFVESEIAKTPRDGKNRKHNIDDDIDKSHTDCTRLSLSPQRTTGALQPPPSSSTSLQATHKANCTTDNFLSHCRANQGSSIEKEPQPVNPADAVSISSNVTAETVSTSSSGRGVSQHCLPEPCLSPRFLFSEDLKTVTLKTVKVIPHRDKISLTPSTSENDHYLGIKYFSECGEKSLSEVNERLTASYSKTYSDVSDLCKLENKHCMWPKSQHDRFTICRKLTYPLETLCSSPDISTNVLKEMTCGQMDNNLTQSSPGHESSYDASADLFGDIAKDTEITKKSKDFSLQWETSLADNLGICAGGASPENHLKESGFSLNSAQSSQKLSLQSISAFRYPRTCSPLHHLQSDLECDLEDSQNFVPCSQSTPVTGLGHTRTRRMYGFIKKLPTLSANYNKTQISPENGIQQAIPSCLQNIKIHSKKSRSPVVPALTQAETFMHCTVAECVENDAYECVPPTTTKGFCSDALGFQVLGFRKRLTAHNSPEQREVPRKKLKHVKQRTDTYLIKKKLNNMFTARGAKQKAPKYNCKNSGQISRRSVFGVDSFSENELPAMSETKSAWSPELFS</sequence>
<evidence type="ECO:0000256" key="8">
    <source>
        <dbReference type="ARBA" id="ARBA00053253"/>
    </source>
</evidence>
<evidence type="ECO:0000256" key="12">
    <source>
        <dbReference type="SAM" id="SignalP"/>
    </source>
</evidence>
<keyword evidence="5" id="KW-0338">Growth arrest</keyword>
<evidence type="ECO:0000256" key="5">
    <source>
        <dbReference type="ARBA" id="ARBA00022810"/>
    </source>
</evidence>
<name>A0A6P6EJF7_OCTDE</name>
<dbReference type="GeneID" id="101576219"/>
<dbReference type="GO" id="GO:0005737">
    <property type="term" value="C:cytoplasm"/>
    <property type="evidence" value="ECO:0007669"/>
    <property type="project" value="UniProtKB-SubCell"/>
</dbReference>
<dbReference type="RefSeq" id="XP_023572452.1">
    <property type="nucleotide sequence ID" value="XM_023716684.1"/>
</dbReference>
<comment type="subcellular location">
    <subcellularLocation>
        <location evidence="2">Cytoplasm</location>
    </subcellularLocation>
    <subcellularLocation>
        <location evidence="1">Nucleus</location>
    </subcellularLocation>
</comment>
<dbReference type="GO" id="GO:0006915">
    <property type="term" value="P:apoptotic process"/>
    <property type="evidence" value="ECO:0007669"/>
    <property type="project" value="UniProtKB-KW"/>
</dbReference>